<dbReference type="Gene3D" id="1.10.287.1120">
    <property type="entry name" value="Bipartite methylase S protein"/>
    <property type="match status" value="1"/>
</dbReference>
<feature type="region of interest" description="Disordered" evidence="4">
    <location>
        <begin position="1"/>
        <end position="49"/>
    </location>
</feature>
<dbReference type="Gene3D" id="3.90.220.20">
    <property type="entry name" value="DNA methylase specificity domains"/>
    <property type="match status" value="2"/>
</dbReference>
<dbReference type="PANTHER" id="PTHR30408:SF12">
    <property type="entry name" value="TYPE I RESTRICTION ENZYME MJAVIII SPECIFICITY SUBUNIT"/>
    <property type="match status" value="1"/>
</dbReference>
<dbReference type="RefSeq" id="WP_074878768.1">
    <property type="nucleotide sequence ID" value="NZ_FOXI01000009.1"/>
</dbReference>
<keyword evidence="2" id="KW-0680">Restriction system</keyword>
<accession>A0A1I5TD46</accession>
<dbReference type="PANTHER" id="PTHR30408">
    <property type="entry name" value="TYPE-1 RESTRICTION ENZYME ECOKI SPECIFICITY PROTEIN"/>
    <property type="match status" value="1"/>
</dbReference>
<dbReference type="GO" id="GO:0003677">
    <property type="term" value="F:DNA binding"/>
    <property type="evidence" value="ECO:0007669"/>
    <property type="project" value="UniProtKB-KW"/>
</dbReference>
<dbReference type="GO" id="GO:0009307">
    <property type="term" value="P:DNA restriction-modification system"/>
    <property type="evidence" value="ECO:0007669"/>
    <property type="project" value="UniProtKB-KW"/>
</dbReference>
<dbReference type="Pfam" id="PF01420">
    <property type="entry name" value="Methylase_S"/>
    <property type="match status" value="2"/>
</dbReference>
<keyword evidence="7" id="KW-1185">Reference proteome</keyword>
<protein>
    <submittedName>
        <fullName evidence="6">Type I restriction enzyme, S subunit</fullName>
    </submittedName>
</protein>
<name>A0A1I5TD46_9EURY</name>
<feature type="domain" description="Type I restriction modification DNA specificity" evidence="5">
    <location>
        <begin position="23"/>
        <end position="196"/>
    </location>
</feature>
<gene>
    <name evidence="6" type="ORF">SAMN05216277_10920</name>
</gene>
<evidence type="ECO:0000256" key="1">
    <source>
        <dbReference type="ARBA" id="ARBA00010923"/>
    </source>
</evidence>
<proteinExistence type="inferred from homology"/>
<dbReference type="InterPro" id="IPR052021">
    <property type="entry name" value="Type-I_RS_S_subunit"/>
</dbReference>
<evidence type="ECO:0000256" key="3">
    <source>
        <dbReference type="ARBA" id="ARBA00023125"/>
    </source>
</evidence>
<dbReference type="InterPro" id="IPR044946">
    <property type="entry name" value="Restrct_endonuc_typeI_TRD_sf"/>
</dbReference>
<feature type="domain" description="Type I restriction modification DNA specificity" evidence="5">
    <location>
        <begin position="259"/>
        <end position="410"/>
    </location>
</feature>
<evidence type="ECO:0000256" key="4">
    <source>
        <dbReference type="SAM" id="MobiDB-lite"/>
    </source>
</evidence>
<feature type="compositionally biased region" description="Basic and acidic residues" evidence="4">
    <location>
        <begin position="19"/>
        <end position="31"/>
    </location>
</feature>
<organism evidence="6 7">
    <name type="scientific">Halolamina pelagica</name>
    <dbReference type="NCBI Taxonomy" id="699431"/>
    <lineage>
        <taxon>Archaea</taxon>
        <taxon>Methanobacteriati</taxon>
        <taxon>Methanobacteriota</taxon>
        <taxon>Stenosarchaea group</taxon>
        <taxon>Halobacteria</taxon>
        <taxon>Halobacteriales</taxon>
        <taxon>Haloferacaceae</taxon>
    </lineage>
</organism>
<dbReference type="OrthoDB" id="214860at2157"/>
<keyword evidence="3" id="KW-0238">DNA-binding</keyword>
<evidence type="ECO:0000256" key="2">
    <source>
        <dbReference type="ARBA" id="ARBA00022747"/>
    </source>
</evidence>
<dbReference type="CDD" id="cd17515">
    <property type="entry name" value="RMtype1_S_MjaORF132P_Sau1132ORF3780P-TRD1-CR1_like"/>
    <property type="match status" value="1"/>
</dbReference>
<dbReference type="EMBL" id="FOXI01000009">
    <property type="protein sequence ID" value="SFP80940.1"/>
    <property type="molecule type" value="Genomic_DNA"/>
</dbReference>
<comment type="similarity">
    <text evidence="1">Belongs to the type-I restriction system S methylase family.</text>
</comment>
<dbReference type="AlphaFoldDB" id="A0A1I5TD46"/>
<dbReference type="Proteomes" id="UP000183769">
    <property type="component" value="Unassembled WGS sequence"/>
</dbReference>
<evidence type="ECO:0000313" key="6">
    <source>
        <dbReference type="EMBL" id="SFP80940.1"/>
    </source>
</evidence>
<dbReference type="SUPFAM" id="SSF116734">
    <property type="entry name" value="DNA methylase specificity domain"/>
    <property type="match status" value="2"/>
</dbReference>
<dbReference type="InterPro" id="IPR000055">
    <property type="entry name" value="Restrct_endonuc_typeI_TRD"/>
</dbReference>
<evidence type="ECO:0000259" key="5">
    <source>
        <dbReference type="Pfam" id="PF01420"/>
    </source>
</evidence>
<evidence type="ECO:0000313" key="7">
    <source>
        <dbReference type="Proteomes" id="UP000183769"/>
    </source>
</evidence>
<reference evidence="7" key="1">
    <citation type="submission" date="2016-10" db="EMBL/GenBank/DDBJ databases">
        <authorList>
            <person name="Varghese N."/>
            <person name="Submissions S."/>
        </authorList>
    </citation>
    <scope>NUCLEOTIDE SEQUENCE [LARGE SCALE GENOMIC DNA]</scope>
    <source>
        <strain evidence="7">CGMCC 1.10329</strain>
    </source>
</reference>
<sequence>MSEEAKLDESAQEMSSEENPERPDDWGRRPLSEISLWTDAGGTPRTSNDEYWDGDIPWVQTGELTKRHIRSTEKHITELGLEESTAKRFPPGTLLIGMYGEPTVGESALLEIEATTNQACCGVSPNTDIINAEFLHQMMQYEKPRLYSLRAGSGQQNIRQGIIRKFEIDIPPLSEQRKIATALYTVDRATEKTEEIIGRVSRIKKGFKQDVFSKGYFDHQSHQESQVGKIPESWKIESAADLCDGITVGVVTGATDSYVSPSEGVPFIRSQDIHENHIEQDSLKYISEEFHEQQNSSELREGDVITVRTGEPGTSCVVPAELDGANCFSLIISRPKEEVNERFYSYYINSEKALDFIDSWKAGGVQDNFNVGVMERLPVPVPTPEEQQAIVDSLDDINHHLESEREYRNHLQRLKRGLMQDLLSGKVQTTDTNIEVPEEVAQHG</sequence>